<dbReference type="GO" id="GO:0005829">
    <property type="term" value="C:cytosol"/>
    <property type="evidence" value="ECO:0007669"/>
    <property type="project" value="TreeGrafter"/>
</dbReference>
<comment type="similarity">
    <text evidence="4 11">Belongs to the triosephosphate isomerase family.</text>
</comment>
<evidence type="ECO:0000256" key="11">
    <source>
        <dbReference type="RuleBase" id="RU363013"/>
    </source>
</evidence>
<evidence type="ECO:0000256" key="1">
    <source>
        <dbReference type="ARBA" id="ARBA00000474"/>
    </source>
</evidence>
<evidence type="ECO:0000256" key="8">
    <source>
        <dbReference type="ARBA" id="ARBA00022432"/>
    </source>
</evidence>
<dbReference type="GeneID" id="81428502"/>
<dbReference type="InterPro" id="IPR022896">
    <property type="entry name" value="TrioseP_Isoase_bac/euk"/>
</dbReference>
<organism evidence="12 13">
    <name type="scientific">Penicillium canariense</name>
    <dbReference type="NCBI Taxonomy" id="189055"/>
    <lineage>
        <taxon>Eukaryota</taxon>
        <taxon>Fungi</taxon>
        <taxon>Dikarya</taxon>
        <taxon>Ascomycota</taxon>
        <taxon>Pezizomycotina</taxon>
        <taxon>Eurotiomycetes</taxon>
        <taxon>Eurotiomycetidae</taxon>
        <taxon>Eurotiales</taxon>
        <taxon>Aspergillaceae</taxon>
        <taxon>Penicillium</taxon>
    </lineage>
</organism>
<dbReference type="EC" id="5.3.1.1" evidence="6 11"/>
<dbReference type="Pfam" id="PF00121">
    <property type="entry name" value="TIM"/>
    <property type="match status" value="1"/>
</dbReference>
<reference evidence="12" key="2">
    <citation type="journal article" date="2023" name="IMA Fungus">
        <title>Comparative genomic study of the Penicillium genus elucidates a diverse pangenome and 15 lateral gene transfer events.</title>
        <authorList>
            <person name="Petersen C."/>
            <person name="Sorensen T."/>
            <person name="Nielsen M.R."/>
            <person name="Sondergaard T.E."/>
            <person name="Sorensen J.L."/>
            <person name="Fitzpatrick D.A."/>
            <person name="Frisvad J.C."/>
            <person name="Nielsen K.L."/>
        </authorList>
    </citation>
    <scope>NUCLEOTIDE SEQUENCE</scope>
    <source>
        <strain evidence="12">IBT 26290</strain>
    </source>
</reference>
<evidence type="ECO:0000313" key="12">
    <source>
        <dbReference type="EMBL" id="KAJ5160197.1"/>
    </source>
</evidence>
<dbReference type="GO" id="GO:0019563">
    <property type="term" value="P:glycerol catabolic process"/>
    <property type="evidence" value="ECO:0007669"/>
    <property type="project" value="TreeGrafter"/>
</dbReference>
<dbReference type="SUPFAM" id="SSF51351">
    <property type="entry name" value="Triosephosphate isomerase (TIM)"/>
    <property type="match status" value="1"/>
</dbReference>
<sequence>MPRQFFVGGNFKMYVQHPPATPRYLNGLPFHNGSPLDLSTQDRTIDQNYRNGVAESITNIVKNLNAAKLDPNTEVVISPPTLYLTLTRSLADPKIGVAAQNVFDKPNGAFTGEISVEQLKDTKIDWVVIGHSERRVILKETDEFIARKVKSAIEGGLSVIFCIGETLEEREGGKTIEVVTRQLNAAAKELSKEQWAKVVIAYEPVWAIGTGKVATTEQAQEVHAAIREWLGKTIDAQAQDNVRIIYGGSVSEKNCRELATQPDVDGFLVGGASLKPAFVDIINARI</sequence>
<reference evidence="12" key="1">
    <citation type="submission" date="2022-11" db="EMBL/GenBank/DDBJ databases">
        <authorList>
            <person name="Petersen C."/>
        </authorList>
    </citation>
    <scope>NUCLEOTIDE SEQUENCE</scope>
    <source>
        <strain evidence="12">IBT 26290</strain>
    </source>
</reference>
<dbReference type="AlphaFoldDB" id="A0A9W9HZ67"/>
<dbReference type="InterPro" id="IPR020861">
    <property type="entry name" value="Triosephosphate_isomerase_AS"/>
</dbReference>
<dbReference type="RefSeq" id="XP_056541755.1">
    <property type="nucleotide sequence ID" value="XM_056689326.1"/>
</dbReference>
<comment type="caution">
    <text evidence="12">The sequence shown here is derived from an EMBL/GenBank/DDBJ whole genome shotgun (WGS) entry which is preliminary data.</text>
</comment>
<dbReference type="EMBL" id="JAPQKN010000004">
    <property type="protein sequence ID" value="KAJ5160197.1"/>
    <property type="molecule type" value="Genomic_DNA"/>
</dbReference>
<comment type="subunit">
    <text evidence="5">Homodimer.</text>
</comment>
<name>A0A9W9HZ67_9EURO</name>
<comment type="pathway">
    <text evidence="2 11">Carbohydrate degradation; glycolysis; D-glyceraldehyde 3-phosphate from glycerone phosphate: step 1/1.</text>
</comment>
<dbReference type="HAMAP" id="MF_00147_B">
    <property type="entry name" value="TIM_B"/>
    <property type="match status" value="1"/>
</dbReference>
<keyword evidence="13" id="KW-1185">Reference proteome</keyword>
<dbReference type="GO" id="GO:0046166">
    <property type="term" value="P:glyceraldehyde-3-phosphate biosynthetic process"/>
    <property type="evidence" value="ECO:0007669"/>
    <property type="project" value="TreeGrafter"/>
</dbReference>
<evidence type="ECO:0000256" key="6">
    <source>
        <dbReference type="ARBA" id="ARBA00011940"/>
    </source>
</evidence>
<keyword evidence="8 11" id="KW-0312">Gluconeogenesis</keyword>
<evidence type="ECO:0000256" key="3">
    <source>
        <dbReference type="ARBA" id="ARBA00004742"/>
    </source>
</evidence>
<protein>
    <recommendedName>
        <fullName evidence="7 11">Triosephosphate isomerase</fullName>
        <ecNumber evidence="6 11">5.3.1.1</ecNumber>
    </recommendedName>
</protein>
<evidence type="ECO:0000256" key="10">
    <source>
        <dbReference type="ARBA" id="ARBA00023235"/>
    </source>
</evidence>
<dbReference type="InterPro" id="IPR035990">
    <property type="entry name" value="TIM_sf"/>
</dbReference>
<dbReference type="Gene3D" id="3.20.20.70">
    <property type="entry name" value="Aldolase class I"/>
    <property type="match status" value="1"/>
</dbReference>
<dbReference type="GO" id="GO:0006096">
    <property type="term" value="P:glycolytic process"/>
    <property type="evidence" value="ECO:0007669"/>
    <property type="project" value="UniProtKB-KW"/>
</dbReference>
<evidence type="ECO:0000256" key="4">
    <source>
        <dbReference type="ARBA" id="ARBA00007422"/>
    </source>
</evidence>
<dbReference type="Proteomes" id="UP001149163">
    <property type="component" value="Unassembled WGS sequence"/>
</dbReference>
<proteinExistence type="inferred from homology"/>
<evidence type="ECO:0000256" key="7">
    <source>
        <dbReference type="ARBA" id="ARBA00019397"/>
    </source>
</evidence>
<dbReference type="CDD" id="cd00311">
    <property type="entry name" value="TIM"/>
    <property type="match status" value="1"/>
</dbReference>
<dbReference type="PROSITE" id="PS51440">
    <property type="entry name" value="TIM_2"/>
    <property type="match status" value="1"/>
</dbReference>
<dbReference type="GO" id="GO:0004807">
    <property type="term" value="F:triose-phosphate isomerase activity"/>
    <property type="evidence" value="ECO:0007669"/>
    <property type="project" value="UniProtKB-EC"/>
</dbReference>
<dbReference type="PANTHER" id="PTHR21139">
    <property type="entry name" value="TRIOSEPHOSPHATE ISOMERASE"/>
    <property type="match status" value="1"/>
</dbReference>
<evidence type="ECO:0000256" key="2">
    <source>
        <dbReference type="ARBA" id="ARBA00004680"/>
    </source>
</evidence>
<dbReference type="GO" id="GO:0006094">
    <property type="term" value="P:gluconeogenesis"/>
    <property type="evidence" value="ECO:0007669"/>
    <property type="project" value="UniProtKB-KW"/>
</dbReference>
<evidence type="ECO:0000256" key="9">
    <source>
        <dbReference type="ARBA" id="ARBA00023152"/>
    </source>
</evidence>
<accession>A0A9W9HZ67</accession>
<keyword evidence="10 11" id="KW-0413">Isomerase</keyword>
<dbReference type="InterPro" id="IPR013785">
    <property type="entry name" value="Aldolase_TIM"/>
</dbReference>
<comment type="pathway">
    <text evidence="3 11">Carbohydrate biosynthesis; gluconeogenesis.</text>
</comment>
<dbReference type="PROSITE" id="PS00171">
    <property type="entry name" value="TIM_1"/>
    <property type="match status" value="1"/>
</dbReference>
<comment type="catalytic activity">
    <reaction evidence="1 11">
        <text>D-glyceraldehyde 3-phosphate = dihydroxyacetone phosphate</text>
        <dbReference type="Rhea" id="RHEA:18585"/>
        <dbReference type="ChEBI" id="CHEBI:57642"/>
        <dbReference type="ChEBI" id="CHEBI:59776"/>
        <dbReference type="EC" id="5.3.1.1"/>
    </reaction>
</comment>
<evidence type="ECO:0000313" key="13">
    <source>
        <dbReference type="Proteomes" id="UP001149163"/>
    </source>
</evidence>
<dbReference type="PANTHER" id="PTHR21139:SF41">
    <property type="entry name" value="TRIOSEPHOSPHATE ISOMERASE"/>
    <property type="match status" value="1"/>
</dbReference>
<gene>
    <name evidence="12" type="ORF">N7482_007201</name>
</gene>
<dbReference type="FunFam" id="3.20.20.70:FF:000025">
    <property type="entry name" value="Triosephosphate isomerase"/>
    <property type="match status" value="1"/>
</dbReference>
<dbReference type="OrthoDB" id="6715177at2759"/>
<dbReference type="NCBIfam" id="TIGR00419">
    <property type="entry name" value="tim"/>
    <property type="match status" value="1"/>
</dbReference>
<evidence type="ECO:0000256" key="5">
    <source>
        <dbReference type="ARBA" id="ARBA00011738"/>
    </source>
</evidence>
<keyword evidence="9 11" id="KW-0324">Glycolysis</keyword>
<dbReference type="InterPro" id="IPR000652">
    <property type="entry name" value="Triosephosphate_isomerase"/>
</dbReference>